<evidence type="ECO:0000313" key="1">
    <source>
        <dbReference type="EMBL" id="KAG6791663.1"/>
    </source>
</evidence>
<gene>
    <name evidence="1" type="ORF">POTOM_000793</name>
</gene>
<organism evidence="1 2">
    <name type="scientific">Populus tomentosa</name>
    <name type="common">Chinese white poplar</name>
    <dbReference type="NCBI Taxonomy" id="118781"/>
    <lineage>
        <taxon>Eukaryota</taxon>
        <taxon>Viridiplantae</taxon>
        <taxon>Streptophyta</taxon>
        <taxon>Embryophyta</taxon>
        <taxon>Tracheophyta</taxon>
        <taxon>Spermatophyta</taxon>
        <taxon>Magnoliopsida</taxon>
        <taxon>eudicotyledons</taxon>
        <taxon>Gunneridae</taxon>
        <taxon>Pentapetalae</taxon>
        <taxon>rosids</taxon>
        <taxon>fabids</taxon>
        <taxon>Malpighiales</taxon>
        <taxon>Salicaceae</taxon>
        <taxon>Saliceae</taxon>
        <taxon>Populus</taxon>
    </lineage>
</organism>
<dbReference type="EMBL" id="JAAWWB010000001">
    <property type="protein sequence ID" value="KAG6791663.1"/>
    <property type="molecule type" value="Genomic_DNA"/>
</dbReference>
<protein>
    <submittedName>
        <fullName evidence="1">Uncharacterized protein</fullName>
    </submittedName>
</protein>
<comment type="caution">
    <text evidence="1">The sequence shown here is derived from an EMBL/GenBank/DDBJ whole genome shotgun (WGS) entry which is preliminary data.</text>
</comment>
<name>A0A8X8DGT5_POPTO</name>
<reference evidence="1" key="1">
    <citation type="journal article" date="2020" name="bioRxiv">
        <title>Hybrid origin of Populus tomentosa Carr. identified through genome sequencing and phylogenomic analysis.</title>
        <authorList>
            <person name="An X."/>
            <person name="Gao K."/>
            <person name="Chen Z."/>
            <person name="Li J."/>
            <person name="Yang X."/>
            <person name="Yang X."/>
            <person name="Zhou J."/>
            <person name="Guo T."/>
            <person name="Zhao T."/>
            <person name="Huang S."/>
            <person name="Miao D."/>
            <person name="Khan W.U."/>
            <person name="Rao P."/>
            <person name="Ye M."/>
            <person name="Lei B."/>
            <person name="Liao W."/>
            <person name="Wang J."/>
            <person name="Ji L."/>
            <person name="Li Y."/>
            <person name="Guo B."/>
            <person name="Mustafa N.S."/>
            <person name="Li S."/>
            <person name="Yun Q."/>
            <person name="Keller S.R."/>
            <person name="Mao J."/>
            <person name="Zhang R."/>
            <person name="Strauss S.H."/>
        </authorList>
    </citation>
    <scope>NUCLEOTIDE SEQUENCE</scope>
    <source>
        <strain evidence="1">GM15</strain>
        <tissue evidence="1">Leaf</tissue>
    </source>
</reference>
<evidence type="ECO:0000313" key="2">
    <source>
        <dbReference type="Proteomes" id="UP000886885"/>
    </source>
</evidence>
<proteinExistence type="predicted"/>
<dbReference type="AlphaFoldDB" id="A0A8X8DGT5"/>
<sequence length="116" mass="13244">MPLTLYIHGQLLSMETLIAGPTFYRLEIKTRLMRFRNLHNYPPVEGFSCPTDTTCEERSCHPSYSKQAAPFISYALPGISDAFITSHFLVKSNTGYGCNVPHWEVKGCLLYWHSNQ</sequence>
<accession>A0A8X8DGT5</accession>
<dbReference type="Proteomes" id="UP000886885">
    <property type="component" value="Chromosome 1A"/>
</dbReference>
<keyword evidence="2" id="KW-1185">Reference proteome</keyword>